<dbReference type="AlphaFoldDB" id="A0A0F3N8E0"/>
<proteinExistence type="predicted"/>
<gene>
    <name evidence="1" type="ORF">APHMUC_0014</name>
</gene>
<evidence type="ECO:0000313" key="1">
    <source>
        <dbReference type="EMBL" id="KJV64310.1"/>
    </source>
</evidence>
<dbReference type="Proteomes" id="UP000033441">
    <property type="component" value="Unassembled WGS sequence"/>
</dbReference>
<dbReference type="EMBL" id="LANV01000001">
    <property type="protein sequence ID" value="KJV64310.1"/>
    <property type="molecule type" value="Genomic_DNA"/>
</dbReference>
<reference evidence="1 2" key="1">
    <citation type="submission" date="2015-02" db="EMBL/GenBank/DDBJ databases">
        <title>Genome Sequencing of Rickettsiales.</title>
        <authorList>
            <person name="Daugherty S.C."/>
            <person name="Su Q."/>
            <person name="Abolude K."/>
            <person name="Beier-Sexton M."/>
            <person name="Carlyon J.A."/>
            <person name="Carter R."/>
            <person name="Day N.P."/>
            <person name="Dumler S.J."/>
            <person name="Dyachenko V."/>
            <person name="Godinez A."/>
            <person name="Kurtti T.J."/>
            <person name="Lichay M."/>
            <person name="Mullins K.E."/>
            <person name="Ott S."/>
            <person name="Pappas-Brown V."/>
            <person name="Paris D.H."/>
            <person name="Patel P."/>
            <person name="Richards A.L."/>
            <person name="Sadzewicz L."/>
            <person name="Sears K."/>
            <person name="Seidman D."/>
            <person name="Sengamalay N."/>
            <person name="Stenos J."/>
            <person name="Tallon L.J."/>
            <person name="Vincent G."/>
            <person name="Fraser C.M."/>
            <person name="Munderloh U."/>
            <person name="Dunning-Hotopp J.C."/>
        </authorList>
    </citation>
    <scope>NUCLEOTIDE SEQUENCE [LARGE SCALE GENOMIC DNA]</scope>
    <source>
        <strain evidence="1 2">ApMUC09</strain>
    </source>
</reference>
<dbReference type="PATRIC" id="fig|1359152.3.peg.15"/>
<name>A0A0F3N8E0_ANAPH</name>
<organism evidence="1 2">
    <name type="scientific">Anaplasma phagocytophilum str. ApMUC09</name>
    <dbReference type="NCBI Taxonomy" id="1359152"/>
    <lineage>
        <taxon>Bacteria</taxon>
        <taxon>Pseudomonadati</taxon>
        <taxon>Pseudomonadota</taxon>
        <taxon>Alphaproteobacteria</taxon>
        <taxon>Rickettsiales</taxon>
        <taxon>Anaplasmataceae</taxon>
        <taxon>Anaplasma</taxon>
        <taxon>phagocytophilum group</taxon>
    </lineage>
</organism>
<dbReference type="NCBIfam" id="NF047348">
    <property type="entry name" value="HGE-14_Nterm"/>
    <property type="match status" value="1"/>
</dbReference>
<protein>
    <submittedName>
        <fullName evidence="1">Putative hGE-14 protein</fullName>
    </submittedName>
</protein>
<evidence type="ECO:0000313" key="2">
    <source>
        <dbReference type="Proteomes" id="UP000033441"/>
    </source>
</evidence>
<accession>A0A0F3N8E0</accession>
<comment type="caution">
    <text evidence="1">The sequence shown here is derived from an EMBL/GenBank/DDBJ whole genome shotgun (WGS) entry which is preliminary data.</text>
</comment>
<sequence>MPMCDTFQGINGMHTPHIFTSKGDSGYCYSGTASTAYRDALCAELKAGSISRDDFLGNLQECLRELREIFDRVSQVDSDVTDLVARTAYIESLVEIVRIESSVLEEDLVGKLHNIVQHLYDTLHVCAAVTCNKDKLRNPEFVERETHLQMAQACGIVVNSIAVLNCCAQVADSQATAVDTGCDTAVIPAINASLSTHLHAKCAAMLGCLKSETRAVSREHRKAVLRAVRHYAEIARKVAELFDPDMVPCFRHRTENCLNMILDAVESDATECAAMLRRDAKSLMRLSLATEARIALCHNLDQYVRKSEAVSTAQPCATVCINALIQTVGNLLRVYREYAASGEGEHSFACSIGRCIQVLRDNVYPRVSSHECGEAIGAHVAHKVYLRLCEVSNELENIMPELLVNPRISSEWYRMALCSLAKMSSAWKSATEAYFHVPEQPEPLPSEPSTSAQALLCTSSELDDAQVLAYRPRTPSGDIEPPVKRARSA</sequence>